<gene>
    <name evidence="10" type="ORF">RDWZM_007058</name>
</gene>
<feature type="domain" description="Helicase ATP-binding" evidence="8">
    <location>
        <begin position="55"/>
        <end position="227"/>
    </location>
</feature>
<dbReference type="Pfam" id="PF00271">
    <property type="entry name" value="Helicase_C"/>
    <property type="match status" value="1"/>
</dbReference>
<dbReference type="PROSITE" id="PS51192">
    <property type="entry name" value="HELICASE_ATP_BIND_1"/>
    <property type="match status" value="1"/>
</dbReference>
<dbReference type="InterPro" id="IPR011709">
    <property type="entry name" value="DEAD-box_helicase_OB_fold"/>
</dbReference>
<evidence type="ECO:0000256" key="6">
    <source>
        <dbReference type="ARBA" id="ARBA00022840"/>
    </source>
</evidence>
<comment type="catalytic activity">
    <reaction evidence="7">
        <text>ATP + H2O = ADP + phosphate + H(+)</text>
        <dbReference type="Rhea" id="RHEA:13065"/>
        <dbReference type="ChEBI" id="CHEBI:15377"/>
        <dbReference type="ChEBI" id="CHEBI:15378"/>
        <dbReference type="ChEBI" id="CHEBI:30616"/>
        <dbReference type="ChEBI" id="CHEBI:43474"/>
        <dbReference type="ChEBI" id="CHEBI:456216"/>
        <dbReference type="EC" id="3.6.4.13"/>
    </reaction>
</comment>
<dbReference type="PANTHER" id="PTHR18934">
    <property type="entry name" value="ATP-DEPENDENT RNA HELICASE"/>
    <property type="match status" value="1"/>
</dbReference>
<feature type="domain" description="Helicase C-terminal" evidence="9">
    <location>
        <begin position="260"/>
        <end position="434"/>
    </location>
</feature>
<evidence type="ECO:0000313" key="11">
    <source>
        <dbReference type="Proteomes" id="UP001142055"/>
    </source>
</evidence>
<evidence type="ECO:0000259" key="8">
    <source>
        <dbReference type="PROSITE" id="PS51192"/>
    </source>
</evidence>
<dbReference type="InterPro" id="IPR011545">
    <property type="entry name" value="DEAD/DEAH_box_helicase_dom"/>
</dbReference>
<dbReference type="EMBL" id="JAPWDV010000002">
    <property type="protein sequence ID" value="KAJ6221246.1"/>
    <property type="molecule type" value="Genomic_DNA"/>
</dbReference>
<dbReference type="Pfam" id="PF04408">
    <property type="entry name" value="WHD_HA2"/>
    <property type="match status" value="1"/>
</dbReference>
<keyword evidence="11" id="KW-1185">Reference proteome</keyword>
<dbReference type="InterPro" id="IPR007502">
    <property type="entry name" value="Helicase-assoc_dom"/>
</dbReference>
<dbReference type="Gene3D" id="3.40.50.300">
    <property type="entry name" value="P-loop containing nucleotide triphosphate hydrolases"/>
    <property type="match status" value="2"/>
</dbReference>
<protein>
    <recommendedName>
        <fullName evidence="2">RNA helicase</fullName>
        <ecNumber evidence="2">3.6.4.13</ecNumber>
    </recommendedName>
</protein>
<evidence type="ECO:0000256" key="7">
    <source>
        <dbReference type="ARBA" id="ARBA00047984"/>
    </source>
</evidence>
<dbReference type="InterPro" id="IPR002464">
    <property type="entry name" value="DNA/RNA_helicase_DEAH_CS"/>
</dbReference>
<dbReference type="Pfam" id="PF00270">
    <property type="entry name" value="DEAD"/>
    <property type="match status" value="1"/>
</dbReference>
<evidence type="ECO:0000256" key="5">
    <source>
        <dbReference type="ARBA" id="ARBA00022806"/>
    </source>
</evidence>
<keyword evidence="6" id="KW-0067">ATP-binding</keyword>
<comment type="similarity">
    <text evidence="1">Belongs to the DEAD box helicase family. DEAH subfamily.</text>
</comment>
<dbReference type="InterPro" id="IPR014001">
    <property type="entry name" value="Helicase_ATP-bd"/>
</dbReference>
<dbReference type="InterPro" id="IPR003593">
    <property type="entry name" value="AAA+_ATPase"/>
</dbReference>
<keyword evidence="3" id="KW-0547">Nucleotide-binding</keyword>
<dbReference type="GO" id="GO:0071013">
    <property type="term" value="C:catalytic step 2 spliceosome"/>
    <property type="evidence" value="ECO:0007669"/>
    <property type="project" value="TreeGrafter"/>
</dbReference>
<accession>A0A9Q0RPV3</accession>
<dbReference type="CDD" id="cd17917">
    <property type="entry name" value="DEXHc_RHA-like"/>
    <property type="match status" value="1"/>
</dbReference>
<dbReference type="InterPro" id="IPR048333">
    <property type="entry name" value="HA2_WH"/>
</dbReference>
<dbReference type="SMART" id="SM00847">
    <property type="entry name" value="HA2"/>
    <property type="match status" value="1"/>
</dbReference>
<dbReference type="PROSITE" id="PS51194">
    <property type="entry name" value="HELICASE_CTER"/>
    <property type="match status" value="1"/>
</dbReference>
<evidence type="ECO:0000256" key="1">
    <source>
        <dbReference type="ARBA" id="ARBA00008792"/>
    </source>
</evidence>
<sequence>MATTSRSTNQVNDLSEERGENDVDYRTVAYNPNKTLSIDHQRTRLPIFNFKEHIIYLLERFQVLVVVGETGCGKSTQLPQFLYEYGYAESSVSADGTRHIIGVTEPRRIAAISLAARVAEEMNVELGKEVGYSIRFEEFYDKESTNIKFMTEGILIRELMNDPLLSNYSVVIVDEVHERSVNTDILLSLLKKIIRKRPDLKLIISSATLDSGSICDYFNRVNDQIVERATILFVEGRTYPVDIFYMSEPTANYVNESVKTVIKLHENFPNGDVLVFLTGQEEVEDAVRQLKNYAMELRDESASKKMFVLPLYASLTSNDQLRIFQTFPRNVRKVVVATNIAEASVTINGISFVVDSGFVKTRYFNPNTGTDSLVIVPISKASAQQRSGRAGRNKHGYSFRLYPESEFTKLVDFTPPEIERVALPSVILQMKALGINNVVKFDFLTSPPESNIISALDILYALKAIDSDGSLTDPLGLQMAEFPLSPSFSKMLLASAEFGCTQEVLIIAAMLQVQNIFSQPGGGQRAIQARRIKHNLSVEEGDTITYLNIFKQFEMSDKIKSWSDRNYLNYKGLLRASEIRNRLASLLRKFHVPMKSSDDVDSIRKCLVAGFFTNAARFDMDGIYRTIRGDHELHIHPNSVLYTMKRPPKFVIFTEVIHTTKEYMKDVTAIKSNWLYEIAPHYYEYGTDREVMERNQPTKT</sequence>
<name>A0A9Q0RPV3_BLOTA</name>
<evidence type="ECO:0000256" key="4">
    <source>
        <dbReference type="ARBA" id="ARBA00022801"/>
    </source>
</evidence>
<dbReference type="Pfam" id="PF07717">
    <property type="entry name" value="OB_NTP_bind"/>
    <property type="match status" value="1"/>
</dbReference>
<evidence type="ECO:0000256" key="3">
    <source>
        <dbReference type="ARBA" id="ARBA00022741"/>
    </source>
</evidence>
<keyword evidence="5" id="KW-0347">Helicase</keyword>
<dbReference type="PROSITE" id="PS00690">
    <property type="entry name" value="DEAH_ATP_HELICASE"/>
    <property type="match status" value="1"/>
</dbReference>
<keyword evidence="4" id="KW-0378">Hydrolase</keyword>
<dbReference type="GO" id="GO:0005524">
    <property type="term" value="F:ATP binding"/>
    <property type="evidence" value="ECO:0007669"/>
    <property type="project" value="UniProtKB-KW"/>
</dbReference>
<reference evidence="10" key="1">
    <citation type="submission" date="2022-12" db="EMBL/GenBank/DDBJ databases">
        <title>Genome assemblies of Blomia tropicalis.</title>
        <authorList>
            <person name="Cui Y."/>
        </authorList>
    </citation>
    <scope>NUCLEOTIDE SEQUENCE</scope>
    <source>
        <tissue evidence="10">Adult mites</tissue>
    </source>
</reference>
<evidence type="ECO:0000313" key="10">
    <source>
        <dbReference type="EMBL" id="KAJ6221246.1"/>
    </source>
</evidence>
<dbReference type="InterPro" id="IPR001650">
    <property type="entry name" value="Helicase_C-like"/>
</dbReference>
<dbReference type="GO" id="GO:0003723">
    <property type="term" value="F:RNA binding"/>
    <property type="evidence" value="ECO:0007669"/>
    <property type="project" value="TreeGrafter"/>
</dbReference>
<dbReference type="EC" id="3.6.4.13" evidence="2"/>
<dbReference type="OMA" id="FHEVMET"/>
<dbReference type="Pfam" id="PF21010">
    <property type="entry name" value="HA2_C"/>
    <property type="match status" value="1"/>
</dbReference>
<dbReference type="AlphaFoldDB" id="A0A9Q0RPV3"/>
<dbReference type="FunFam" id="3.40.50.300:FF:000578">
    <property type="entry name" value="probable ATP-dependent RNA helicase DHX35"/>
    <property type="match status" value="1"/>
</dbReference>
<evidence type="ECO:0000259" key="9">
    <source>
        <dbReference type="PROSITE" id="PS51194"/>
    </source>
</evidence>
<dbReference type="FunFam" id="3.40.50.300:FF:000145">
    <property type="entry name" value="probable ATP-dependent RNA helicase DHX40"/>
    <property type="match status" value="1"/>
</dbReference>
<dbReference type="SUPFAM" id="SSF52540">
    <property type="entry name" value="P-loop containing nucleoside triphosphate hydrolases"/>
    <property type="match status" value="1"/>
</dbReference>
<dbReference type="InterPro" id="IPR027417">
    <property type="entry name" value="P-loop_NTPase"/>
</dbReference>
<dbReference type="SMART" id="SM00487">
    <property type="entry name" value="DEXDc"/>
    <property type="match status" value="1"/>
</dbReference>
<dbReference type="Gene3D" id="1.20.120.1080">
    <property type="match status" value="1"/>
</dbReference>
<dbReference type="GO" id="GO:0016787">
    <property type="term" value="F:hydrolase activity"/>
    <property type="evidence" value="ECO:0007669"/>
    <property type="project" value="UniProtKB-KW"/>
</dbReference>
<dbReference type="Proteomes" id="UP001142055">
    <property type="component" value="Chromosome 2"/>
</dbReference>
<dbReference type="SMART" id="SM00490">
    <property type="entry name" value="HELICc"/>
    <property type="match status" value="1"/>
</dbReference>
<dbReference type="CDD" id="cd18791">
    <property type="entry name" value="SF2_C_RHA"/>
    <property type="match status" value="1"/>
</dbReference>
<dbReference type="SMART" id="SM00382">
    <property type="entry name" value="AAA"/>
    <property type="match status" value="1"/>
</dbReference>
<organism evidence="10 11">
    <name type="scientific">Blomia tropicalis</name>
    <name type="common">Mite</name>
    <dbReference type="NCBI Taxonomy" id="40697"/>
    <lineage>
        <taxon>Eukaryota</taxon>
        <taxon>Metazoa</taxon>
        <taxon>Ecdysozoa</taxon>
        <taxon>Arthropoda</taxon>
        <taxon>Chelicerata</taxon>
        <taxon>Arachnida</taxon>
        <taxon>Acari</taxon>
        <taxon>Acariformes</taxon>
        <taxon>Sarcoptiformes</taxon>
        <taxon>Astigmata</taxon>
        <taxon>Glycyphagoidea</taxon>
        <taxon>Echimyopodidae</taxon>
        <taxon>Blomia</taxon>
    </lineage>
</organism>
<dbReference type="PANTHER" id="PTHR18934:SF136">
    <property type="entry name" value="ATP-DEPENDENT RNA HELICASE DHX35-RELATED"/>
    <property type="match status" value="1"/>
</dbReference>
<proteinExistence type="inferred from homology"/>
<comment type="caution">
    <text evidence="10">The sequence shown here is derived from an EMBL/GenBank/DDBJ whole genome shotgun (WGS) entry which is preliminary data.</text>
</comment>
<evidence type="ECO:0000256" key="2">
    <source>
        <dbReference type="ARBA" id="ARBA00012552"/>
    </source>
</evidence>
<dbReference type="GO" id="GO:0003724">
    <property type="term" value="F:RNA helicase activity"/>
    <property type="evidence" value="ECO:0007669"/>
    <property type="project" value="UniProtKB-EC"/>
</dbReference>